<dbReference type="Pfam" id="PF13516">
    <property type="entry name" value="LRR_6"/>
    <property type="match status" value="1"/>
</dbReference>
<dbReference type="Gene3D" id="3.80.10.10">
    <property type="entry name" value="Ribonuclease Inhibitor"/>
    <property type="match status" value="1"/>
</dbReference>
<evidence type="ECO:0000313" key="2">
    <source>
        <dbReference type="Proteomes" id="UP001470230"/>
    </source>
</evidence>
<evidence type="ECO:0000313" key="1">
    <source>
        <dbReference type="EMBL" id="KAK8889853.1"/>
    </source>
</evidence>
<gene>
    <name evidence="1" type="ORF">M9Y10_034607</name>
</gene>
<reference evidence="1 2" key="1">
    <citation type="submission" date="2024-04" db="EMBL/GenBank/DDBJ databases">
        <title>Tritrichomonas musculus Genome.</title>
        <authorList>
            <person name="Alves-Ferreira E."/>
            <person name="Grigg M."/>
            <person name="Lorenzi H."/>
            <person name="Galac M."/>
        </authorList>
    </citation>
    <scope>NUCLEOTIDE SEQUENCE [LARGE SCALE GENOMIC DNA]</scope>
    <source>
        <strain evidence="1 2">EAF2021</strain>
    </source>
</reference>
<organism evidence="1 2">
    <name type="scientific">Tritrichomonas musculus</name>
    <dbReference type="NCBI Taxonomy" id="1915356"/>
    <lineage>
        <taxon>Eukaryota</taxon>
        <taxon>Metamonada</taxon>
        <taxon>Parabasalia</taxon>
        <taxon>Tritrichomonadida</taxon>
        <taxon>Tritrichomonadidae</taxon>
        <taxon>Tritrichomonas</taxon>
    </lineage>
</organism>
<keyword evidence="2" id="KW-1185">Reference proteome</keyword>
<sequence length="646" mass="73374">MSSSTVFTFTFAKEKVTLDHPNAQSFLIPVISSLYTFFPPSKKSNINILPEMEIPSLPAPPDQFVDIFLSVCHSVSITPQINLIKNLRRTLIKKQPLEILQVSFEQDVLRAICQSLILVRNVQNLTIGGYKFPDLFKNISNILTSNKSLETLRIVDYSKHNDFLDFIKSISDSGLKSLTFSSVSFQRIMIQSLVDCISISPNLKHVGFVNCNFDSFVFGSIFSSPEKFKNIELFEICKDCREVTLSFVPNLISFIKISGITNLVLTEVAIDIAQVFATIENTPNIMIKSIDLSGNYCSKAYNIHNPILNSSLENLRLSEVRWNDQTFFTFLQNQQFQSEITLDLSGASFPWSIALEPFESLSGSSYSMNVSKLIWNNNIITPLLLLFLSKNASLRFVSFEMCRIPLNARINFLEAMSSYIKFSNLVSLSLKGTLRTFKSGSIDGLRTVLINHETLEKLDISDNNIGNKGLEAFAEVICNPKCNINQVYCDDEDPQDSDLYIDFFNKIADSKKQIHMKKPKNDIRNLITNLGAPREPIITAWKRVKEIQTVAENKNDDEEDNLPLPKDNNGEDFLLDEINNMLFSTDSFFQSVAIEASWDMTFDIGYNGFKEEWEKLEKEYMVENIIGIENSKFEGTDHSDLIDFTQ</sequence>
<dbReference type="PANTHER" id="PTHR24112">
    <property type="entry name" value="LEUCINE-RICH REPEAT, ISOFORM F-RELATED"/>
    <property type="match status" value="1"/>
</dbReference>
<dbReference type="InterPro" id="IPR051279">
    <property type="entry name" value="PP1-Reg/Actin-Interact_Protein"/>
</dbReference>
<evidence type="ECO:0008006" key="3">
    <source>
        <dbReference type="Google" id="ProtNLM"/>
    </source>
</evidence>
<dbReference type="PANTHER" id="PTHR24112:SF64">
    <property type="entry name" value="CHROMOSOME UNDETERMINED SCAFFOLD_46, WHOLE GENOME SHOTGUN SEQUENCE"/>
    <property type="match status" value="1"/>
</dbReference>
<dbReference type="InterPro" id="IPR001611">
    <property type="entry name" value="Leu-rich_rpt"/>
</dbReference>
<protein>
    <recommendedName>
        <fullName evidence="3">Leucine Rich Repeat family protein</fullName>
    </recommendedName>
</protein>
<dbReference type="EMBL" id="JAPFFF010000005">
    <property type="protein sequence ID" value="KAK8889853.1"/>
    <property type="molecule type" value="Genomic_DNA"/>
</dbReference>
<dbReference type="SUPFAM" id="SSF52047">
    <property type="entry name" value="RNI-like"/>
    <property type="match status" value="2"/>
</dbReference>
<name>A0ABR2KFE8_9EUKA</name>
<dbReference type="InterPro" id="IPR032675">
    <property type="entry name" value="LRR_dom_sf"/>
</dbReference>
<proteinExistence type="predicted"/>
<accession>A0ABR2KFE8</accession>
<comment type="caution">
    <text evidence="1">The sequence shown here is derived from an EMBL/GenBank/DDBJ whole genome shotgun (WGS) entry which is preliminary data.</text>
</comment>
<dbReference type="Proteomes" id="UP001470230">
    <property type="component" value="Unassembled WGS sequence"/>
</dbReference>